<reference evidence="1" key="2">
    <citation type="submission" date="2016-06" db="EMBL/GenBank/DDBJ databases">
        <title>The genome of a short-lived fish provides insights into sex chromosome evolution and the genetic control of aging.</title>
        <authorList>
            <person name="Reichwald K."/>
            <person name="Felder M."/>
            <person name="Petzold A."/>
            <person name="Koch P."/>
            <person name="Groth M."/>
            <person name="Platzer M."/>
        </authorList>
    </citation>
    <scope>NUCLEOTIDE SEQUENCE</scope>
    <source>
        <tissue evidence="1">Brain</tissue>
    </source>
</reference>
<organism evidence="1">
    <name type="scientific">Nothobranchius kadleci</name>
    <name type="common">African annual killifish</name>
    <dbReference type="NCBI Taxonomy" id="1051664"/>
    <lineage>
        <taxon>Eukaryota</taxon>
        <taxon>Metazoa</taxon>
        <taxon>Chordata</taxon>
        <taxon>Craniata</taxon>
        <taxon>Vertebrata</taxon>
        <taxon>Euteleostomi</taxon>
        <taxon>Actinopterygii</taxon>
        <taxon>Neopterygii</taxon>
        <taxon>Teleostei</taxon>
        <taxon>Neoteleostei</taxon>
        <taxon>Acanthomorphata</taxon>
        <taxon>Ovalentaria</taxon>
        <taxon>Atherinomorphae</taxon>
        <taxon>Cyprinodontiformes</taxon>
        <taxon>Nothobranchiidae</taxon>
        <taxon>Nothobranchius</taxon>
    </lineage>
</organism>
<dbReference type="AlphaFoldDB" id="A0A1A8DH93"/>
<feature type="non-terminal residue" evidence="1">
    <location>
        <position position="60"/>
    </location>
</feature>
<evidence type="ECO:0000313" key="1">
    <source>
        <dbReference type="EMBL" id="SBQ33705.1"/>
    </source>
</evidence>
<dbReference type="EMBL" id="HAEA01005225">
    <property type="protein sequence ID" value="SBQ33705.1"/>
    <property type="molecule type" value="Transcribed_RNA"/>
</dbReference>
<protein>
    <submittedName>
        <fullName evidence="1">Uncharacterized protein</fullName>
    </submittedName>
</protein>
<sequence>SVIVECGFVILTAAPAQHPHLSERCSPHLPGRKLWSAFMWYCRDEGWSCNLRPHSNQINP</sequence>
<gene>
    <name evidence="1" type="primary">CR847511.1</name>
</gene>
<reference evidence="1" key="1">
    <citation type="submission" date="2016-05" db="EMBL/GenBank/DDBJ databases">
        <authorList>
            <person name="Lavstsen T."/>
            <person name="Jespersen J.S."/>
        </authorList>
    </citation>
    <scope>NUCLEOTIDE SEQUENCE</scope>
    <source>
        <tissue evidence="1">Brain</tissue>
    </source>
</reference>
<feature type="non-terminal residue" evidence="1">
    <location>
        <position position="1"/>
    </location>
</feature>
<proteinExistence type="predicted"/>
<name>A0A1A8DH93_NOTKA</name>
<accession>A0A1A8DH93</accession>